<gene>
    <name evidence="9" type="ORF">ACOC_LOCUS7330</name>
</gene>
<dbReference type="AlphaFoldDB" id="A0A0R3PPY5"/>
<evidence type="ECO:0000256" key="8">
    <source>
        <dbReference type="SAM" id="SignalP"/>
    </source>
</evidence>
<keyword evidence="3 6" id="KW-0106">Calcium</keyword>
<evidence type="ECO:0000313" key="10">
    <source>
        <dbReference type="Proteomes" id="UP000267027"/>
    </source>
</evidence>
<protein>
    <recommendedName>
        <fullName evidence="6">Calsequestrin</fullName>
    </recommendedName>
</protein>
<evidence type="ECO:0000256" key="7">
    <source>
        <dbReference type="SAM" id="MobiDB-lite"/>
    </source>
</evidence>
<comment type="similarity">
    <text evidence="2 6">Belongs to the calsequestrin family.</text>
</comment>
<reference evidence="9 10" key="2">
    <citation type="submission" date="2018-11" db="EMBL/GenBank/DDBJ databases">
        <authorList>
            <consortium name="Pathogen Informatics"/>
        </authorList>
    </citation>
    <scope>NUCLEOTIDE SEQUENCE [LARGE SCALE GENOMIC DNA]</scope>
    <source>
        <strain evidence="9 10">Costa Rica</strain>
    </source>
</reference>
<comment type="subcellular location">
    <subcellularLocation>
        <location evidence="1">Sarcoplasmic reticulum lumen</location>
    </subcellularLocation>
</comment>
<feature type="region of interest" description="Disordered" evidence="7">
    <location>
        <begin position="431"/>
        <end position="454"/>
    </location>
</feature>
<keyword evidence="8" id="KW-0732">Signal</keyword>
<feature type="signal peptide" evidence="8">
    <location>
        <begin position="1"/>
        <end position="19"/>
    </location>
</feature>
<comment type="function">
    <text evidence="6">Calsequestrin is a high-capacity, moderate affinity, calcium-binding protein and thus acts as an internal calcium store in muscle.</text>
</comment>
<dbReference type="PRINTS" id="PR00312">
    <property type="entry name" value="CALSEQUESTRN"/>
</dbReference>
<dbReference type="PANTHER" id="PTHR10033">
    <property type="entry name" value="CALSEQUESTRIN"/>
    <property type="match status" value="1"/>
</dbReference>
<dbReference type="SUPFAM" id="SSF52833">
    <property type="entry name" value="Thioredoxin-like"/>
    <property type="match status" value="3"/>
</dbReference>
<evidence type="ECO:0000313" key="11">
    <source>
        <dbReference type="WBParaSite" id="ACOC_0000732901-mRNA-1"/>
    </source>
</evidence>
<accession>A0A0R3PPY5</accession>
<dbReference type="OrthoDB" id="10038131at2759"/>
<dbReference type="Gene3D" id="3.40.30.10">
    <property type="entry name" value="Glutaredoxin"/>
    <property type="match status" value="3"/>
</dbReference>
<feature type="chain" id="PRO_5043130243" description="Calsequestrin" evidence="8">
    <location>
        <begin position="20"/>
        <end position="454"/>
    </location>
</feature>
<dbReference type="Proteomes" id="UP000267027">
    <property type="component" value="Unassembled WGS sequence"/>
</dbReference>
<evidence type="ECO:0000256" key="5">
    <source>
        <dbReference type="ARBA" id="ARBA00023179"/>
    </source>
</evidence>
<dbReference type="OMA" id="WLEMEDE"/>
<dbReference type="GO" id="GO:0005509">
    <property type="term" value="F:calcium ion binding"/>
    <property type="evidence" value="ECO:0007669"/>
    <property type="project" value="InterPro"/>
</dbReference>
<evidence type="ECO:0000256" key="2">
    <source>
        <dbReference type="ARBA" id="ARBA00010987"/>
    </source>
</evidence>
<name>A0A0R3PPY5_ANGCS</name>
<dbReference type="FunFam" id="3.40.30.10:FF:000346">
    <property type="entry name" value="Calsequestrin"/>
    <property type="match status" value="1"/>
</dbReference>
<sequence>MICSKTPWLVLCTASIALAAQKTDKLECMFLGYPDLEYDGFDRTEVLTEKNFNKTVFAEDAKSVVFFNDVEEDDPELDQYECFMQLSAQIMTKRGYNFFTVNTTKELKLRKQEEVDKGEDTIHVYKDGFKIEYNGVRDPETFVGWMMDIPDDPVTIINDEHDLEEFEDLEDETVRVVGYFEPGSAGKIFKNIFRKPKSLKEFEEAAEEFMGEIEFFAVVTSKWARKVGLKRIGEIQMLRPFEEDPLFAPSSADTGRFSSKKLSPCVCLINFYLEEEIEDWVEKHKEPVMQKLTLENYFNVWKDPEEDERLILAFVDEETREGRAMKRLLDKIADENSEHAGTLEIVLIDPDEFPLMVDVWEEMFGIDIEEGPQIGLVDISEIGKEGIWFDISQVNLDDPKKHSDSNFEVLQTWIDQIMSGSITLDGEFVMYDDDEEEPSPPPPSSKGKKSKKEL</sequence>
<dbReference type="GO" id="GO:0033018">
    <property type="term" value="C:sarcoplasmic reticulum lumen"/>
    <property type="evidence" value="ECO:0007669"/>
    <property type="project" value="UniProtKB-SubCell"/>
</dbReference>
<dbReference type="PANTHER" id="PTHR10033:SF0">
    <property type="entry name" value="CALSEQUESTRIN"/>
    <property type="match status" value="1"/>
</dbReference>
<dbReference type="GO" id="GO:0051279">
    <property type="term" value="P:regulation of release of sequestered calcium ion into cytosol"/>
    <property type="evidence" value="ECO:0007669"/>
    <property type="project" value="TreeGrafter"/>
</dbReference>
<dbReference type="FunFam" id="3.40.30.10:FF:000344">
    <property type="entry name" value="Calsequestrin"/>
    <property type="match status" value="1"/>
</dbReference>
<evidence type="ECO:0000313" key="9">
    <source>
        <dbReference type="EMBL" id="VDM58915.1"/>
    </source>
</evidence>
<proteinExistence type="inferred from homology"/>
<organism evidence="11">
    <name type="scientific">Angiostrongylus costaricensis</name>
    <name type="common">Nematode worm</name>
    <dbReference type="NCBI Taxonomy" id="334426"/>
    <lineage>
        <taxon>Eukaryota</taxon>
        <taxon>Metazoa</taxon>
        <taxon>Ecdysozoa</taxon>
        <taxon>Nematoda</taxon>
        <taxon>Chromadorea</taxon>
        <taxon>Rhabditida</taxon>
        <taxon>Rhabditina</taxon>
        <taxon>Rhabditomorpha</taxon>
        <taxon>Strongyloidea</taxon>
        <taxon>Metastrongylidae</taxon>
        <taxon>Angiostrongylus</taxon>
    </lineage>
</organism>
<keyword evidence="5" id="KW-0514">Muscle protein</keyword>
<evidence type="ECO:0000256" key="1">
    <source>
        <dbReference type="ARBA" id="ARBA00004564"/>
    </source>
</evidence>
<dbReference type="EMBL" id="UYYA01004028">
    <property type="protein sequence ID" value="VDM58915.1"/>
    <property type="molecule type" value="Genomic_DNA"/>
</dbReference>
<dbReference type="Pfam" id="PF01216">
    <property type="entry name" value="Calsequestrin"/>
    <property type="match status" value="1"/>
</dbReference>
<keyword evidence="10" id="KW-1185">Reference proteome</keyword>
<keyword evidence="4" id="KW-0703">Sarcoplasmic reticulum</keyword>
<evidence type="ECO:0000256" key="6">
    <source>
        <dbReference type="RuleBase" id="RU000648"/>
    </source>
</evidence>
<dbReference type="InterPro" id="IPR001393">
    <property type="entry name" value="Calsequestrin"/>
</dbReference>
<evidence type="ECO:0000256" key="4">
    <source>
        <dbReference type="ARBA" id="ARBA00022951"/>
    </source>
</evidence>
<evidence type="ECO:0000256" key="3">
    <source>
        <dbReference type="ARBA" id="ARBA00022837"/>
    </source>
</evidence>
<reference evidence="11" key="1">
    <citation type="submission" date="2017-02" db="UniProtKB">
        <authorList>
            <consortium name="WormBaseParasite"/>
        </authorList>
    </citation>
    <scope>IDENTIFICATION</scope>
</reference>
<dbReference type="STRING" id="334426.A0A0R3PPY5"/>
<dbReference type="InterPro" id="IPR036249">
    <property type="entry name" value="Thioredoxin-like_sf"/>
</dbReference>
<dbReference type="WBParaSite" id="ACOC_0000732901-mRNA-1">
    <property type="protein sequence ID" value="ACOC_0000732901-mRNA-1"/>
    <property type="gene ID" value="ACOC_0000732901"/>
</dbReference>